<dbReference type="AlphaFoldDB" id="A0A9D1XAM7"/>
<evidence type="ECO:0000313" key="3">
    <source>
        <dbReference type="EMBL" id="HIX76028.1"/>
    </source>
</evidence>
<feature type="region of interest" description="Disordered" evidence="1">
    <location>
        <begin position="36"/>
        <end position="189"/>
    </location>
</feature>
<reference evidence="3" key="2">
    <citation type="submission" date="2021-04" db="EMBL/GenBank/DDBJ databases">
        <authorList>
            <person name="Gilroy R."/>
        </authorList>
    </citation>
    <scope>NUCLEOTIDE SEQUENCE</scope>
    <source>
        <strain evidence="3">CHK183-1962</strain>
    </source>
</reference>
<accession>A0A9D1XAM7</accession>
<proteinExistence type="predicted"/>
<name>A0A9D1XAM7_9FIRM</name>
<keyword evidence="2" id="KW-0732">Signal</keyword>
<feature type="compositionally biased region" description="Polar residues" evidence="1">
    <location>
        <begin position="36"/>
        <end position="55"/>
    </location>
</feature>
<reference evidence="3" key="1">
    <citation type="journal article" date="2021" name="PeerJ">
        <title>Extensive microbial diversity within the chicken gut microbiome revealed by metagenomics and culture.</title>
        <authorList>
            <person name="Gilroy R."/>
            <person name="Ravi A."/>
            <person name="Getino M."/>
            <person name="Pursley I."/>
            <person name="Horton D.L."/>
            <person name="Alikhan N.F."/>
            <person name="Baker D."/>
            <person name="Gharbi K."/>
            <person name="Hall N."/>
            <person name="Watson M."/>
            <person name="Adriaenssens E.M."/>
            <person name="Foster-Nyarko E."/>
            <person name="Jarju S."/>
            <person name="Secka A."/>
            <person name="Antonio M."/>
            <person name="Oren A."/>
            <person name="Chaudhuri R.R."/>
            <person name="La Ragione R."/>
            <person name="Hildebrand F."/>
            <person name="Pallen M.J."/>
        </authorList>
    </citation>
    <scope>NUCLEOTIDE SEQUENCE</scope>
    <source>
        <strain evidence="3">CHK183-1962</strain>
    </source>
</reference>
<evidence type="ECO:0000313" key="4">
    <source>
        <dbReference type="Proteomes" id="UP000886890"/>
    </source>
</evidence>
<comment type="caution">
    <text evidence="3">The sequence shown here is derived from an EMBL/GenBank/DDBJ whole genome shotgun (WGS) entry which is preliminary data.</text>
</comment>
<dbReference type="PROSITE" id="PS51257">
    <property type="entry name" value="PROKAR_LIPOPROTEIN"/>
    <property type="match status" value="1"/>
</dbReference>
<feature type="compositionally biased region" description="Low complexity" evidence="1">
    <location>
        <begin position="139"/>
        <end position="155"/>
    </location>
</feature>
<feature type="chain" id="PRO_5038602537" evidence="2">
    <location>
        <begin position="26"/>
        <end position="338"/>
    </location>
</feature>
<feature type="non-terminal residue" evidence="3">
    <location>
        <position position="1"/>
    </location>
</feature>
<organism evidence="3 4">
    <name type="scientific">Candidatus Fusicatenibacter merdavium</name>
    <dbReference type="NCBI Taxonomy" id="2838600"/>
    <lineage>
        <taxon>Bacteria</taxon>
        <taxon>Bacillati</taxon>
        <taxon>Bacillota</taxon>
        <taxon>Clostridia</taxon>
        <taxon>Lachnospirales</taxon>
        <taxon>Lachnospiraceae</taxon>
        <taxon>Fusicatenibacter</taxon>
    </lineage>
</organism>
<evidence type="ECO:0000256" key="2">
    <source>
        <dbReference type="SAM" id="SignalP"/>
    </source>
</evidence>
<feature type="compositionally biased region" description="Basic and acidic residues" evidence="1">
    <location>
        <begin position="64"/>
        <end position="82"/>
    </location>
</feature>
<evidence type="ECO:0000256" key="1">
    <source>
        <dbReference type="SAM" id="MobiDB-lite"/>
    </source>
</evidence>
<gene>
    <name evidence="3" type="ORF">H9734_00270</name>
</gene>
<sequence length="338" mass="36586">MRAGKLKKGTAITAFLLAFFVLCNALTGCSIQTRSPLTDDSGGTETADSGQSSQDPGGETGSDIQRKDAPVTEQEREGERLDTVPLEDPSLQDQQQNAPAGDRGGAEPSSGGIGSSMDLSGQNETDEDPDSVAASSGTPDPAQPEQIPQQPADPEGNPGMPGAGTDPLPSAAPETTPPPAETPQESTPSAPEVELIDYMHSNMVQEFAEDLGMEKVPGQMFGDENGGRYENSYAGIEWTYVDESFYDWDYPERKHDFIGSVWCEENTDLSVYGVTCGMDLDEVRSTLRDDGWSVHGLDQNVFLRAGNSGYNREYLQFETNGTTITEWYWCNWPEGDLE</sequence>
<dbReference type="EMBL" id="DXEK01000004">
    <property type="protein sequence ID" value="HIX76028.1"/>
    <property type="molecule type" value="Genomic_DNA"/>
</dbReference>
<protein>
    <submittedName>
        <fullName evidence="3">Uncharacterized protein</fullName>
    </submittedName>
</protein>
<dbReference type="Proteomes" id="UP000886890">
    <property type="component" value="Unassembled WGS sequence"/>
</dbReference>
<feature type="signal peptide" evidence="2">
    <location>
        <begin position="1"/>
        <end position="25"/>
    </location>
</feature>